<dbReference type="EMBL" id="AFRT01002891">
    <property type="protein sequence ID" value="ELU37041.1"/>
    <property type="molecule type" value="Genomic_DNA"/>
</dbReference>
<proteinExistence type="predicted"/>
<evidence type="ECO:0000313" key="2">
    <source>
        <dbReference type="Proteomes" id="UP000011668"/>
    </source>
</evidence>
<gene>
    <name evidence="1" type="ORF">AG1IA_08927</name>
</gene>
<dbReference type="SUPFAM" id="SSF50370">
    <property type="entry name" value="Ricin B-like lectins"/>
    <property type="match status" value="1"/>
</dbReference>
<dbReference type="HOGENOM" id="CLU_2238440_0_0_1"/>
<accession>L8WFS5</accession>
<protein>
    <recommendedName>
        <fullName evidence="3">Ricin B lectin domain-containing protein</fullName>
    </recommendedName>
</protein>
<name>L8WFS5_THACA</name>
<dbReference type="OrthoDB" id="2131701at2759"/>
<keyword evidence="2" id="KW-1185">Reference proteome</keyword>
<dbReference type="InterPro" id="IPR035992">
    <property type="entry name" value="Ricin_B-like_lectins"/>
</dbReference>
<dbReference type="AlphaFoldDB" id="L8WFS5"/>
<dbReference type="Proteomes" id="UP000011668">
    <property type="component" value="Unassembled WGS sequence"/>
</dbReference>
<evidence type="ECO:0000313" key="1">
    <source>
        <dbReference type="EMBL" id="ELU37041.1"/>
    </source>
</evidence>
<reference evidence="1 2" key="1">
    <citation type="journal article" date="2013" name="Nat. Commun.">
        <title>The evolution and pathogenic mechanisms of the rice sheath blight pathogen.</title>
        <authorList>
            <person name="Zheng A."/>
            <person name="Lin R."/>
            <person name="Xu L."/>
            <person name="Qin P."/>
            <person name="Tang C."/>
            <person name="Ai P."/>
            <person name="Zhang D."/>
            <person name="Liu Y."/>
            <person name="Sun Z."/>
            <person name="Feng H."/>
            <person name="Wang Y."/>
            <person name="Chen Y."/>
            <person name="Liang X."/>
            <person name="Fu R."/>
            <person name="Li Q."/>
            <person name="Zhang J."/>
            <person name="Yu X."/>
            <person name="Xie Z."/>
            <person name="Ding L."/>
            <person name="Guan P."/>
            <person name="Tang J."/>
            <person name="Liang Y."/>
            <person name="Wang S."/>
            <person name="Deng Q."/>
            <person name="Li S."/>
            <person name="Zhu J."/>
            <person name="Wang L."/>
            <person name="Liu H."/>
            <person name="Li P."/>
        </authorList>
    </citation>
    <scope>NUCLEOTIDE SEQUENCE [LARGE SCALE GENOMIC DNA]</scope>
    <source>
        <strain evidence="2">AG-1 IA</strain>
    </source>
</reference>
<sequence length="105" mass="11578">MIPGDNVKIFGYGANGGANQKWEVKRSGVAPAVTLRCVATDKYAAFSALKSGTELRSSSTTQEYFILPKPGYVYDLTDGSSKDETPIKLVINYGLDHQKWLFERV</sequence>
<evidence type="ECO:0008006" key="3">
    <source>
        <dbReference type="Google" id="ProtNLM"/>
    </source>
</evidence>
<comment type="caution">
    <text evidence="1">The sequence shown here is derived from an EMBL/GenBank/DDBJ whole genome shotgun (WGS) entry which is preliminary data.</text>
</comment>
<organism evidence="1 2">
    <name type="scientific">Thanatephorus cucumeris (strain AG1-IA)</name>
    <name type="common">Rice sheath blight fungus</name>
    <name type="synonym">Rhizoctonia solani</name>
    <dbReference type="NCBI Taxonomy" id="983506"/>
    <lineage>
        <taxon>Eukaryota</taxon>
        <taxon>Fungi</taxon>
        <taxon>Dikarya</taxon>
        <taxon>Basidiomycota</taxon>
        <taxon>Agaricomycotina</taxon>
        <taxon>Agaricomycetes</taxon>
        <taxon>Cantharellales</taxon>
        <taxon>Ceratobasidiaceae</taxon>
        <taxon>Rhizoctonia</taxon>
        <taxon>Rhizoctonia solani AG-1</taxon>
    </lineage>
</organism>
<dbReference type="Gene3D" id="2.80.10.50">
    <property type="match status" value="1"/>
</dbReference>